<dbReference type="SMART" id="SM00443">
    <property type="entry name" value="G_patch"/>
    <property type="match status" value="1"/>
</dbReference>
<feature type="compositionally biased region" description="Polar residues" evidence="1">
    <location>
        <begin position="164"/>
        <end position="174"/>
    </location>
</feature>
<dbReference type="Proteomes" id="UP001161438">
    <property type="component" value="Chromosome 12"/>
</dbReference>
<evidence type="ECO:0000259" key="2">
    <source>
        <dbReference type="PROSITE" id="PS50174"/>
    </source>
</evidence>
<dbReference type="SMART" id="SM01173">
    <property type="entry name" value="DUF4187"/>
    <property type="match status" value="1"/>
</dbReference>
<dbReference type="PANTHER" id="PTHR21032:SF0">
    <property type="entry name" value="G PATCH DOMAIN-CONTAINING PROTEIN 11"/>
    <property type="match status" value="1"/>
</dbReference>
<reference evidence="3" key="1">
    <citation type="submission" date="2022-10" db="EMBL/GenBank/DDBJ databases">
        <authorList>
            <person name="Byrne P K."/>
        </authorList>
    </citation>
    <scope>NUCLEOTIDE SEQUENCE</scope>
    <source>
        <strain evidence="3">IFO1815</strain>
    </source>
</reference>
<dbReference type="GO" id="GO:0003676">
    <property type="term" value="F:nucleic acid binding"/>
    <property type="evidence" value="ECO:0007669"/>
    <property type="project" value="InterPro"/>
</dbReference>
<proteinExistence type="predicted"/>
<dbReference type="Pfam" id="PF01585">
    <property type="entry name" value="G-patch"/>
    <property type="match status" value="1"/>
</dbReference>
<feature type="domain" description="G-patch" evidence="2">
    <location>
        <begin position="42"/>
        <end position="88"/>
    </location>
</feature>
<protein>
    <recommendedName>
        <fullName evidence="2">G-patch domain-containing protein</fullName>
    </recommendedName>
</protein>
<evidence type="ECO:0000256" key="1">
    <source>
        <dbReference type="SAM" id="MobiDB-lite"/>
    </source>
</evidence>
<accession>A0AA35IQS8</accession>
<dbReference type="GeneID" id="80920037"/>
<dbReference type="AlphaFoldDB" id="A0AA35IQS8"/>
<dbReference type="InterPro" id="IPR000467">
    <property type="entry name" value="G_patch_dom"/>
</dbReference>
<dbReference type="PROSITE" id="PS50174">
    <property type="entry name" value="G_PATCH"/>
    <property type="match status" value="1"/>
</dbReference>
<evidence type="ECO:0000313" key="3">
    <source>
        <dbReference type="EMBL" id="CAI4035183.1"/>
    </source>
</evidence>
<dbReference type="PANTHER" id="PTHR21032">
    <property type="entry name" value="G PATCH DOMAIN-CONTAINING PROTEIN 11"/>
    <property type="match status" value="1"/>
</dbReference>
<dbReference type="GO" id="GO:0000776">
    <property type="term" value="C:kinetochore"/>
    <property type="evidence" value="ECO:0007669"/>
    <property type="project" value="TreeGrafter"/>
</dbReference>
<evidence type="ECO:0000313" key="4">
    <source>
        <dbReference type="Proteomes" id="UP001161438"/>
    </source>
</evidence>
<keyword evidence="4" id="KW-1185">Reference proteome</keyword>
<dbReference type="InterPro" id="IPR025239">
    <property type="entry name" value="DUF4187"/>
</dbReference>
<name>A0AA35IQS8_SACMI</name>
<dbReference type="EMBL" id="OX365768">
    <property type="protein sequence ID" value="CAI4035183.1"/>
    <property type="molecule type" value="Genomic_DNA"/>
</dbReference>
<feature type="region of interest" description="Disordered" evidence="1">
    <location>
        <begin position="1"/>
        <end position="37"/>
    </location>
</feature>
<dbReference type="Pfam" id="PF13821">
    <property type="entry name" value="DUF4187"/>
    <property type="match status" value="1"/>
</dbReference>
<gene>
    <name evidence="3" type="primary">SMKI12G3290</name>
    <name evidence="3" type="ORF">SMKI_12G3290</name>
</gene>
<dbReference type="InterPro" id="IPR039249">
    <property type="entry name" value="GPATCH11"/>
</dbReference>
<sequence>MEESKKKRNREGDIHSKSIPPHKKSKEDATNNKAVDTSLRLNMPKGYKMMEIMGYKEGEILGKNRSALKEPIKVEIKPKKQGICTSKPDSSIASDMKMSKQKFIRWKSEKKHKERLEKIWYRIQKVAFDMMGDSELYNPGQDPRDFNVLWRSYVIQLNEELKGGNSNNDSSYNTDAKDGKSQISVEELESSTMPKIEKKEYTPVAINYNTSMVSDSTTDDTELAALEELSIEKRITKLNIFLRYERYYCFFCGIKYNDECDLYEHCPGVNEEDHE</sequence>
<feature type="region of interest" description="Disordered" evidence="1">
    <location>
        <begin position="162"/>
        <end position="181"/>
    </location>
</feature>
<organism evidence="3 4">
    <name type="scientific">Saccharomyces mikatae IFO 1815</name>
    <dbReference type="NCBI Taxonomy" id="226126"/>
    <lineage>
        <taxon>Eukaryota</taxon>
        <taxon>Fungi</taxon>
        <taxon>Dikarya</taxon>
        <taxon>Ascomycota</taxon>
        <taxon>Saccharomycotina</taxon>
        <taxon>Saccharomycetes</taxon>
        <taxon>Saccharomycetales</taxon>
        <taxon>Saccharomycetaceae</taxon>
        <taxon>Saccharomyces</taxon>
    </lineage>
</organism>
<dbReference type="RefSeq" id="XP_056078303.1">
    <property type="nucleotide sequence ID" value="XM_056224379.1"/>
</dbReference>